<feature type="transmembrane region" description="Helical" evidence="1">
    <location>
        <begin position="75"/>
        <end position="95"/>
    </location>
</feature>
<organism evidence="2 3">
    <name type="scientific">Flintibacter hominis</name>
    <dbReference type="NCBI Taxonomy" id="2763048"/>
    <lineage>
        <taxon>Bacteria</taxon>
        <taxon>Bacillati</taxon>
        <taxon>Bacillota</taxon>
        <taxon>Clostridia</taxon>
        <taxon>Eubacteriales</taxon>
        <taxon>Flintibacter</taxon>
    </lineage>
</organism>
<keyword evidence="3" id="KW-1185">Reference proteome</keyword>
<dbReference type="EMBL" id="JACOPO010000003">
    <property type="protein sequence ID" value="MBC5722343.1"/>
    <property type="molecule type" value="Genomic_DNA"/>
</dbReference>
<keyword evidence="1" id="KW-1133">Transmembrane helix</keyword>
<accession>A0A8J6J9Y0</accession>
<dbReference type="AlphaFoldDB" id="A0A8J6J9Y0"/>
<sequence length="140" mass="14621">MVQNAIVKQRIGEGVVQVSLLRQMECGLHCDGACAGCTQKPTQEILALASDPIGTKPGDVVEVEPTSGHNISTSVVVFLLPCVGLGAGYMLGQSLLHLGDIAALGTALLGLVLGFVPAWLINRAILRSKAPEFAVLKLLH</sequence>
<name>A0A8J6J9Y0_9FIRM</name>
<dbReference type="Pfam" id="PF04246">
    <property type="entry name" value="RseC_MucC"/>
    <property type="match status" value="1"/>
</dbReference>
<dbReference type="RefSeq" id="WP_147572262.1">
    <property type="nucleotide sequence ID" value="NZ_JACOPO010000003.1"/>
</dbReference>
<protein>
    <submittedName>
        <fullName evidence="2">SoxR reducing system RseC family protein</fullName>
    </submittedName>
</protein>
<proteinExistence type="predicted"/>
<evidence type="ECO:0000313" key="2">
    <source>
        <dbReference type="EMBL" id="MBC5722343.1"/>
    </source>
</evidence>
<feature type="transmembrane region" description="Helical" evidence="1">
    <location>
        <begin position="101"/>
        <end position="121"/>
    </location>
</feature>
<evidence type="ECO:0000313" key="3">
    <source>
        <dbReference type="Proteomes" id="UP000628736"/>
    </source>
</evidence>
<comment type="caution">
    <text evidence="2">The sequence shown here is derived from an EMBL/GenBank/DDBJ whole genome shotgun (WGS) entry which is preliminary data.</text>
</comment>
<reference evidence="2" key="1">
    <citation type="submission" date="2020-08" db="EMBL/GenBank/DDBJ databases">
        <title>Genome public.</title>
        <authorList>
            <person name="Liu C."/>
            <person name="Sun Q."/>
        </authorList>
    </citation>
    <scope>NUCLEOTIDE SEQUENCE</scope>
    <source>
        <strain evidence="2">NSJ-23</strain>
    </source>
</reference>
<keyword evidence="1" id="KW-0472">Membrane</keyword>
<gene>
    <name evidence="2" type="ORF">H8S11_05920</name>
</gene>
<dbReference type="Proteomes" id="UP000628736">
    <property type="component" value="Unassembled WGS sequence"/>
</dbReference>
<evidence type="ECO:0000256" key="1">
    <source>
        <dbReference type="SAM" id="Phobius"/>
    </source>
</evidence>
<keyword evidence="1" id="KW-0812">Transmembrane</keyword>